<dbReference type="Pfam" id="PF01734">
    <property type="entry name" value="Patatin"/>
    <property type="match status" value="1"/>
</dbReference>
<dbReference type="EMBL" id="CP111025">
    <property type="protein sequence ID" value="WAR25668.1"/>
    <property type="molecule type" value="Genomic_DNA"/>
</dbReference>
<dbReference type="PANTHER" id="PTHR24185">
    <property type="entry name" value="CALCIUM-INDEPENDENT PHOSPHOLIPASE A2-GAMMA"/>
    <property type="match status" value="1"/>
</dbReference>
<keyword evidence="7" id="KW-1185">Reference proteome</keyword>
<feature type="compositionally biased region" description="Basic and acidic residues" evidence="4">
    <location>
        <begin position="206"/>
        <end position="216"/>
    </location>
</feature>
<evidence type="ECO:0000313" key="6">
    <source>
        <dbReference type="EMBL" id="WAR25668.1"/>
    </source>
</evidence>
<feature type="compositionally biased region" description="Polar residues" evidence="4">
    <location>
        <begin position="191"/>
        <end position="205"/>
    </location>
</feature>
<dbReference type="InterPro" id="IPR002641">
    <property type="entry name" value="PNPLA_dom"/>
</dbReference>
<evidence type="ECO:0000256" key="2">
    <source>
        <dbReference type="ARBA" id="ARBA00022963"/>
    </source>
</evidence>
<evidence type="ECO:0000256" key="3">
    <source>
        <dbReference type="ARBA" id="ARBA00023098"/>
    </source>
</evidence>
<evidence type="ECO:0000259" key="5">
    <source>
        <dbReference type="Pfam" id="PF01734"/>
    </source>
</evidence>
<keyword evidence="1" id="KW-0378">Hydrolase</keyword>
<name>A0ABY7FTX2_MYAAR</name>
<proteinExistence type="predicted"/>
<evidence type="ECO:0000256" key="4">
    <source>
        <dbReference type="SAM" id="MobiDB-lite"/>
    </source>
</evidence>
<keyword evidence="2" id="KW-0442">Lipid degradation</keyword>
<feature type="domain" description="PNPLA" evidence="5">
    <location>
        <begin position="482"/>
        <end position="566"/>
    </location>
</feature>
<protein>
    <submittedName>
        <fullName evidence="6">PLPL8-like protein</fullName>
    </submittedName>
</protein>
<dbReference type="PANTHER" id="PTHR24185:SF1">
    <property type="entry name" value="CALCIUM-INDEPENDENT PHOSPHOLIPASE A2-GAMMA"/>
    <property type="match status" value="1"/>
</dbReference>
<evidence type="ECO:0000313" key="7">
    <source>
        <dbReference type="Proteomes" id="UP001164746"/>
    </source>
</evidence>
<dbReference type="Proteomes" id="UP001164746">
    <property type="component" value="Chromosome 14"/>
</dbReference>
<evidence type="ECO:0000256" key="1">
    <source>
        <dbReference type="ARBA" id="ARBA00022801"/>
    </source>
</evidence>
<feature type="region of interest" description="Disordered" evidence="4">
    <location>
        <begin position="130"/>
        <end position="150"/>
    </location>
</feature>
<gene>
    <name evidence="6" type="ORF">MAR_011372</name>
</gene>
<dbReference type="Gene3D" id="3.40.1090.10">
    <property type="entry name" value="Cytosolic phospholipase A2 catalytic domain"/>
    <property type="match status" value="1"/>
</dbReference>
<reference evidence="6" key="1">
    <citation type="submission" date="2022-11" db="EMBL/GenBank/DDBJ databases">
        <title>Centuries of genome instability and evolution in soft-shell clam transmissible cancer (bioRxiv).</title>
        <authorList>
            <person name="Hart S.F.M."/>
            <person name="Yonemitsu M.A."/>
            <person name="Giersch R.M."/>
            <person name="Beal B.F."/>
            <person name="Arriagada G."/>
            <person name="Davis B.W."/>
            <person name="Ostrander E.A."/>
            <person name="Goff S.P."/>
            <person name="Metzger M.J."/>
        </authorList>
    </citation>
    <scope>NUCLEOTIDE SEQUENCE</scope>
    <source>
        <strain evidence="6">MELC-2E11</strain>
        <tissue evidence="6">Siphon/mantle</tissue>
    </source>
</reference>
<feature type="region of interest" description="Disordered" evidence="4">
    <location>
        <begin position="191"/>
        <end position="216"/>
    </location>
</feature>
<sequence length="723" mass="81801">MTSTFGKAVICHAARRQWSYYCPVCRHLFTTVGRKHRNAVHKALKSKKHHQMGGPENSDGHWHRIRSGVTSTVSGLRLSVGNLSRRMRMANTPAVAVNSIDDRVQGSANVEEALEMQKQFENENNQGANVEGEQSVKDHVHGVKRHSEKVRQSIKHNKEEEEHVIPEWALRILESSELNIDDEHFHKYFQTSNSKQSDSGQNKNISKADEGGRNLSERLKERMSYFSRAKEGPRGKDTDSVNANALAKDPPVEIKIEIIQENAESDTKIPSSTPSTIRLTARFKESMASFAKKGSSRVPVVTVEAESDEAKMVKLKEPSPNKTAKDQVEQTYFQYVWSLPQNIQNSLGFSKAAPPVVEENEIAKRLMEELKSDTKIKQRTSSLCDNLVKAQSNLSKRKRLDELCNHLLHFPQFRHIAAQHGVLRVLMKMRESSESPELVGRANETLALIGHVNPPRGRGMKMISFDGGGTRKEIGETSLSALARNPDLPKLALTSTLGNFDKWQRFMFRSYNLPVGMVSDHQGTCNARAWEAIRASGAAPLYFKEFRLGNHVFLDGGLLDNNPTHLGIHECKLLWPNEKFQCIVSLGNGRYDPYQQKNGPGTSAWATMSGLPRGFIESATDTETVHQILKDTTKAGSYYRLCPYLSEDYNLAEVKPDKIRDMLQETNNYLDRNEAYMQTIVSKLLEDRHPHQKMLDKASVFWNTHDYSNPWKTSYKHLTKLAR</sequence>
<organism evidence="6 7">
    <name type="scientific">Mya arenaria</name>
    <name type="common">Soft-shell clam</name>
    <dbReference type="NCBI Taxonomy" id="6604"/>
    <lineage>
        <taxon>Eukaryota</taxon>
        <taxon>Metazoa</taxon>
        <taxon>Spiralia</taxon>
        <taxon>Lophotrochozoa</taxon>
        <taxon>Mollusca</taxon>
        <taxon>Bivalvia</taxon>
        <taxon>Autobranchia</taxon>
        <taxon>Heteroconchia</taxon>
        <taxon>Euheterodonta</taxon>
        <taxon>Imparidentia</taxon>
        <taxon>Neoheterodontei</taxon>
        <taxon>Myida</taxon>
        <taxon>Myoidea</taxon>
        <taxon>Myidae</taxon>
        <taxon>Mya</taxon>
    </lineage>
</organism>
<keyword evidence="3" id="KW-0443">Lipid metabolism</keyword>
<dbReference type="SUPFAM" id="SSF52151">
    <property type="entry name" value="FabD/lysophospholipase-like"/>
    <property type="match status" value="1"/>
</dbReference>
<accession>A0ABY7FTX2</accession>
<dbReference type="InterPro" id="IPR016035">
    <property type="entry name" value="Acyl_Trfase/lysoPLipase"/>
</dbReference>